<dbReference type="NCBIfam" id="TIGR00879">
    <property type="entry name" value="SP"/>
    <property type="match status" value="2"/>
</dbReference>
<evidence type="ECO:0000256" key="6">
    <source>
        <dbReference type="ARBA" id="ARBA00022847"/>
    </source>
</evidence>
<dbReference type="CDD" id="cd17361">
    <property type="entry name" value="MFS_STP"/>
    <property type="match status" value="2"/>
</dbReference>
<feature type="transmembrane region" description="Helical" evidence="9">
    <location>
        <begin position="620"/>
        <end position="643"/>
    </location>
</feature>
<dbReference type="PROSITE" id="PS00217">
    <property type="entry name" value="SUGAR_TRANSPORT_2"/>
    <property type="match status" value="2"/>
</dbReference>
<feature type="transmembrane region" description="Helical" evidence="9">
    <location>
        <begin position="287"/>
        <end position="309"/>
    </location>
</feature>
<keyword evidence="3" id="KW-0813">Transport</keyword>
<evidence type="ECO:0000259" key="10">
    <source>
        <dbReference type="PROSITE" id="PS50850"/>
    </source>
</evidence>
<feature type="domain" description="Major facilitator superfamily (MFS) profile" evidence="10">
    <location>
        <begin position="682"/>
        <end position="1133"/>
    </location>
</feature>
<evidence type="ECO:0000256" key="4">
    <source>
        <dbReference type="ARBA" id="ARBA00022597"/>
    </source>
</evidence>
<evidence type="ECO:0000256" key="7">
    <source>
        <dbReference type="ARBA" id="ARBA00022989"/>
    </source>
</evidence>
<feature type="transmembrane region" description="Helical" evidence="9">
    <location>
        <begin position="826"/>
        <end position="844"/>
    </location>
</feature>
<protein>
    <recommendedName>
        <fullName evidence="10">Major facilitator superfamily (MFS) profile domain-containing protein</fullName>
    </recommendedName>
</protein>
<organism evidence="11 12">
    <name type="scientific">Citrus unshiu</name>
    <name type="common">Satsuma mandarin</name>
    <name type="synonym">Citrus nobilis var. unshiu</name>
    <dbReference type="NCBI Taxonomy" id="55188"/>
    <lineage>
        <taxon>Eukaryota</taxon>
        <taxon>Viridiplantae</taxon>
        <taxon>Streptophyta</taxon>
        <taxon>Embryophyta</taxon>
        <taxon>Tracheophyta</taxon>
        <taxon>Spermatophyta</taxon>
        <taxon>Magnoliopsida</taxon>
        <taxon>eudicotyledons</taxon>
        <taxon>Gunneridae</taxon>
        <taxon>Pentapetalae</taxon>
        <taxon>rosids</taxon>
        <taxon>malvids</taxon>
        <taxon>Sapindales</taxon>
        <taxon>Rutaceae</taxon>
        <taxon>Aurantioideae</taxon>
        <taxon>Citrus</taxon>
    </lineage>
</organism>
<dbReference type="PRINTS" id="PR00171">
    <property type="entry name" value="SUGRTRNSPORT"/>
</dbReference>
<feature type="transmembrane region" description="Helical" evidence="9">
    <location>
        <begin position="941"/>
        <end position="965"/>
    </location>
</feature>
<dbReference type="InterPro" id="IPR005828">
    <property type="entry name" value="MFS_sugar_transport-like"/>
</dbReference>
<keyword evidence="4" id="KW-0762">Sugar transport</keyword>
<feature type="transmembrane region" description="Helical" evidence="9">
    <location>
        <begin position="767"/>
        <end position="787"/>
    </location>
</feature>
<keyword evidence="7 9" id="KW-1133">Transmembrane helix</keyword>
<dbReference type="AlphaFoldDB" id="A0A2H5QDA4"/>
<feature type="transmembrane region" description="Helical" evidence="9">
    <location>
        <begin position="1079"/>
        <end position="1100"/>
    </location>
</feature>
<dbReference type="Gene3D" id="1.20.1250.20">
    <property type="entry name" value="MFS general substrate transporter like domains"/>
    <property type="match status" value="3"/>
</dbReference>
<feature type="transmembrane region" description="Helical" evidence="9">
    <location>
        <begin position="1106"/>
        <end position="1129"/>
    </location>
</feature>
<feature type="transmembrane region" description="Helical" evidence="9">
    <location>
        <begin position="353"/>
        <end position="374"/>
    </location>
</feature>
<evidence type="ECO:0000256" key="3">
    <source>
        <dbReference type="ARBA" id="ARBA00022448"/>
    </source>
</evidence>
<dbReference type="InterPro" id="IPR036259">
    <property type="entry name" value="MFS_trans_sf"/>
</dbReference>
<dbReference type="InterPro" id="IPR020846">
    <property type="entry name" value="MFS_dom"/>
</dbReference>
<keyword evidence="6" id="KW-0769">Symport</keyword>
<feature type="transmembrane region" description="Helical" evidence="9">
    <location>
        <begin position="678"/>
        <end position="699"/>
    </location>
</feature>
<feature type="transmembrane region" description="Helical" evidence="9">
    <location>
        <begin position="83"/>
        <end position="102"/>
    </location>
</feature>
<evidence type="ECO:0000313" key="12">
    <source>
        <dbReference type="Proteomes" id="UP000236630"/>
    </source>
</evidence>
<dbReference type="GO" id="GO:0015145">
    <property type="term" value="F:monosaccharide transmembrane transporter activity"/>
    <property type="evidence" value="ECO:0007669"/>
    <property type="project" value="InterPro"/>
</dbReference>
<feature type="transmembrane region" description="Helical" evidence="9">
    <location>
        <begin position="386"/>
        <end position="406"/>
    </location>
</feature>
<dbReference type="EMBL" id="BDQV01000311">
    <property type="protein sequence ID" value="GAY62573.1"/>
    <property type="molecule type" value="Genomic_DNA"/>
</dbReference>
<feature type="transmembrane region" description="Helical" evidence="9">
    <location>
        <begin position="526"/>
        <end position="546"/>
    </location>
</feature>
<dbReference type="PANTHER" id="PTHR23500">
    <property type="entry name" value="SOLUTE CARRIER FAMILY 2, FACILITATED GLUCOSE TRANSPORTER"/>
    <property type="match status" value="1"/>
</dbReference>
<evidence type="ECO:0000256" key="1">
    <source>
        <dbReference type="ARBA" id="ARBA00004141"/>
    </source>
</evidence>
<evidence type="ECO:0000313" key="11">
    <source>
        <dbReference type="EMBL" id="GAY62573.1"/>
    </source>
</evidence>
<evidence type="ECO:0000256" key="8">
    <source>
        <dbReference type="ARBA" id="ARBA00023136"/>
    </source>
</evidence>
<comment type="similarity">
    <text evidence="2">Belongs to the major facilitator superfamily. Sugar transporter (TC 2.A.1.1) family.</text>
</comment>
<dbReference type="Proteomes" id="UP000236630">
    <property type="component" value="Unassembled WGS sequence"/>
</dbReference>
<evidence type="ECO:0000256" key="9">
    <source>
        <dbReference type="SAM" id="Phobius"/>
    </source>
</evidence>
<sequence length="1168" mass="126307">MAPGMAIASEGGDNNIYNGKITAFVILSCMMAGMGGVIFGYDIGISGGVTSMEPFLEKFFPEVHRKMKEDTKISNYCKFDSQLLTSFTSSLYVAGLVASFVASSVTRAFGRKPSVLMGGAAFLAGSALGGAAVNVYMLIFGRLLLGVGVGFANQSVPLYLSEMAPARYRGAINNGFQFSIGIGALAANFINYGTEQIKGGWGWRVSLALAAVPASILTLGALFLPETPNSLIQRKSDHQKAKLMLQRVRGTNDVQAEFDDLLKASSTAKTINHPFKKIIQRKYRPQLVMATAIPFFQQVTGINVIAFYAPLLFRTIGLGVSASLLSSVFSGIVGAGSTLISMFIVDRLGRKKLFLIGGIQMFVSQVIIGGVMAVQLGDQGTVSKGYSIVVLILICVYVAGFGWSWGPLGWLVPSEIFQLEIRSAGQSITVAVSFVFTFIVAQTFLAMLCHFKAGIFFFFGGWVVVMTAFMQLLLPETKNVPIEQMDGVWREHWFWKKYVGEVDEQASMAVGLAISSEGGQDYNGKITSFVVLSCIVAATGGLIFGYDLGISGGVTSMEPFLEKFFPKVYRKMKEDTHISNYCKFDSQLLTSFTSSLYIAGLIASLFASTVTKAFGRRASILVGGTAFLAGSALGGAALNIYMLIFGHKAAALAADNMAVGLAITCEGGQHYKGKVTRFVVLSCIVAATGGLIFGYDIGISGGVTSMEPFLKKFFPEVYKNMREDTKVSNYCKFDSQLLTTFTSSLYISGILGSLIASSVTRALGRKVSILIGGVAFLAGSALGGSAFNIYMLIFGRLLLGVGIGFGNQSVPLYLSEMAPPKYRGTFNIGFQLCGAIGVLSANLLNYGTQKIKGGWGWRISLAMAAAPASILTIGAIFLPETPNSIIQRSNDHQKAQKMLQRVRGIADVEAELNDLIRASSISKSITHPFKNIVQRKYRPQLVMAILIPFFQQVTGINIVGLYSPVLFRTLKLGESTSLLLSALVAGGMGTVFAIVSMILADKFGRKVLFLVGGIQMLVSQVMIGSIMAAQLGDHGGFSEGYAYLILVMVCLYSSGYCYSWGPLAWLVPSEIFPLEIRSAGQSITVAVNFLFTFLTAQTFLPMLCHFKAGIFFFFGGLVLIMTTFMHFFLPETKNVPIEQMDKVWREHWFWMKIVEDVGEESKKIQQAL</sequence>
<name>A0A2H5QDA4_CITUN</name>
<dbReference type="InterPro" id="IPR005829">
    <property type="entry name" value="Sugar_transporter_CS"/>
</dbReference>
<feature type="transmembrane region" description="Helical" evidence="9">
    <location>
        <begin position="427"/>
        <end position="448"/>
    </location>
</feature>
<feature type="transmembrane region" description="Helical" evidence="9">
    <location>
        <begin position="588"/>
        <end position="608"/>
    </location>
</feature>
<proteinExistence type="inferred from homology"/>
<dbReference type="FunFam" id="1.20.1250.20:FF:000002">
    <property type="entry name" value="Sugar transport protein 13"/>
    <property type="match status" value="2"/>
</dbReference>
<dbReference type="PROSITE" id="PS00216">
    <property type="entry name" value="SUGAR_TRANSPORT_1"/>
    <property type="match status" value="2"/>
</dbReference>
<feature type="transmembrane region" description="Helical" evidence="9">
    <location>
        <begin position="21"/>
        <end position="41"/>
    </location>
</feature>
<feature type="transmembrane region" description="Helical" evidence="9">
    <location>
        <begin position="1007"/>
        <end position="1029"/>
    </location>
</feature>
<feature type="transmembrane region" description="Helical" evidence="9">
    <location>
        <begin position="114"/>
        <end position="133"/>
    </location>
</feature>
<dbReference type="PANTHER" id="PTHR23500:SF30">
    <property type="entry name" value="SUGAR TRANSPORT PROTEIN 3"/>
    <property type="match status" value="1"/>
</dbReference>
<feature type="transmembrane region" description="Helical" evidence="9">
    <location>
        <begin position="202"/>
        <end position="224"/>
    </location>
</feature>
<feature type="domain" description="Major facilitator superfamily (MFS) profile" evidence="10">
    <location>
        <begin position="28"/>
        <end position="478"/>
    </location>
</feature>
<dbReference type="InterPro" id="IPR045262">
    <property type="entry name" value="STP/PLT_plant"/>
</dbReference>
<dbReference type="STRING" id="55188.A0A2H5QDA4"/>
<comment type="caution">
    <text evidence="11">The sequence shown here is derived from an EMBL/GenBank/DDBJ whole genome shotgun (WGS) entry which is preliminary data.</text>
</comment>
<feature type="transmembrane region" description="Helical" evidence="9">
    <location>
        <begin position="856"/>
        <end position="878"/>
    </location>
</feature>
<feature type="transmembrane region" description="Helical" evidence="9">
    <location>
        <begin position="1041"/>
        <end position="1067"/>
    </location>
</feature>
<feature type="transmembrane region" description="Helical" evidence="9">
    <location>
        <begin position="737"/>
        <end position="755"/>
    </location>
</feature>
<feature type="transmembrane region" description="Helical" evidence="9">
    <location>
        <begin position="649"/>
        <end position="666"/>
    </location>
</feature>
<dbReference type="InterPro" id="IPR003663">
    <property type="entry name" value="Sugar/inositol_transpt"/>
</dbReference>
<dbReference type="PROSITE" id="PS50850">
    <property type="entry name" value="MFS"/>
    <property type="match status" value="2"/>
</dbReference>
<comment type="subcellular location">
    <subcellularLocation>
        <location evidence="1">Membrane</location>
        <topology evidence="1">Multi-pass membrane protein</topology>
    </subcellularLocation>
</comment>
<keyword evidence="8 9" id="KW-0472">Membrane</keyword>
<evidence type="ECO:0000256" key="2">
    <source>
        <dbReference type="ARBA" id="ARBA00010992"/>
    </source>
</evidence>
<accession>A0A2H5QDA4</accession>
<dbReference type="InterPro" id="IPR044778">
    <property type="entry name" value="MFS_STP/MST-like_plant"/>
</dbReference>
<feature type="transmembrane region" description="Helical" evidence="9">
    <location>
        <begin position="977"/>
        <end position="1000"/>
    </location>
</feature>
<feature type="transmembrane region" description="Helical" evidence="9">
    <location>
        <begin position="315"/>
        <end position="341"/>
    </location>
</feature>
<dbReference type="Pfam" id="PF00083">
    <property type="entry name" value="Sugar_tr"/>
    <property type="match status" value="3"/>
</dbReference>
<reference evidence="11 12" key="1">
    <citation type="journal article" date="2017" name="Front. Genet.">
        <title>Draft sequencing of the heterozygous diploid genome of Satsuma (Citrus unshiu Marc.) using a hybrid assembly approach.</title>
        <authorList>
            <person name="Shimizu T."/>
            <person name="Tanizawa Y."/>
            <person name="Mochizuki T."/>
            <person name="Nagasaki H."/>
            <person name="Yoshioka T."/>
            <person name="Toyoda A."/>
            <person name="Fujiyama A."/>
            <person name="Kaminuma E."/>
            <person name="Nakamura Y."/>
        </authorList>
    </citation>
    <scope>NUCLEOTIDE SEQUENCE [LARGE SCALE GENOMIC DNA]</scope>
    <source>
        <strain evidence="12">cv. Miyagawa wase</strain>
    </source>
</reference>
<evidence type="ECO:0000256" key="5">
    <source>
        <dbReference type="ARBA" id="ARBA00022692"/>
    </source>
</evidence>
<feature type="transmembrane region" description="Helical" evidence="9">
    <location>
        <begin position="454"/>
        <end position="474"/>
    </location>
</feature>
<dbReference type="GO" id="GO:0015293">
    <property type="term" value="F:symporter activity"/>
    <property type="evidence" value="ECO:0007669"/>
    <property type="project" value="UniProtKB-KW"/>
</dbReference>
<dbReference type="GO" id="GO:0016020">
    <property type="term" value="C:membrane"/>
    <property type="evidence" value="ECO:0007669"/>
    <property type="project" value="UniProtKB-SubCell"/>
</dbReference>
<keyword evidence="5 9" id="KW-0812">Transmembrane</keyword>
<gene>
    <name evidence="11" type="ORF">CUMW_218890</name>
</gene>
<dbReference type="SUPFAM" id="SSF103473">
    <property type="entry name" value="MFS general substrate transporter"/>
    <property type="match status" value="3"/>
</dbReference>
<feature type="transmembrane region" description="Helical" evidence="9">
    <location>
        <begin position="793"/>
        <end position="814"/>
    </location>
</feature>
<keyword evidence="12" id="KW-1185">Reference proteome</keyword>